<name>A0A7R9NU01_9NEOP</name>
<keyword evidence="1" id="KW-0472">Membrane</keyword>
<sequence length="114" mass="12328">MVATGSGTISHYFNLHVVVPSAFILGSGEYHIGEGSTISLVCIIENRSHFVPVILLYRNNSFIDSRPSLVSHLISKGGLVALCYHCLVVYSVMSFSMLIDDVTSRLPPGSTSLN</sequence>
<organism evidence="2">
    <name type="scientific">Timema tahoe</name>
    <dbReference type="NCBI Taxonomy" id="61484"/>
    <lineage>
        <taxon>Eukaryota</taxon>
        <taxon>Metazoa</taxon>
        <taxon>Ecdysozoa</taxon>
        <taxon>Arthropoda</taxon>
        <taxon>Hexapoda</taxon>
        <taxon>Insecta</taxon>
        <taxon>Pterygota</taxon>
        <taxon>Neoptera</taxon>
        <taxon>Polyneoptera</taxon>
        <taxon>Phasmatodea</taxon>
        <taxon>Timematodea</taxon>
        <taxon>Timematoidea</taxon>
        <taxon>Timematidae</taxon>
        <taxon>Timema</taxon>
    </lineage>
</organism>
<gene>
    <name evidence="2" type="ORF">TTEB3V08_LOCUS4609</name>
</gene>
<protein>
    <submittedName>
        <fullName evidence="2">Uncharacterized protein</fullName>
    </submittedName>
</protein>
<evidence type="ECO:0000256" key="1">
    <source>
        <dbReference type="SAM" id="Phobius"/>
    </source>
</evidence>
<reference evidence="2" key="1">
    <citation type="submission" date="2020-11" db="EMBL/GenBank/DDBJ databases">
        <authorList>
            <person name="Tran Van P."/>
        </authorList>
    </citation>
    <scope>NUCLEOTIDE SEQUENCE</scope>
</reference>
<keyword evidence="1" id="KW-0812">Transmembrane</keyword>
<feature type="transmembrane region" description="Helical" evidence="1">
    <location>
        <begin position="78"/>
        <end position="99"/>
    </location>
</feature>
<dbReference type="AlphaFoldDB" id="A0A7R9NU01"/>
<proteinExistence type="predicted"/>
<evidence type="ECO:0000313" key="2">
    <source>
        <dbReference type="EMBL" id="CAD7456582.1"/>
    </source>
</evidence>
<accession>A0A7R9NU01</accession>
<keyword evidence="1" id="KW-1133">Transmembrane helix</keyword>
<dbReference type="EMBL" id="OE001330">
    <property type="protein sequence ID" value="CAD7456582.1"/>
    <property type="molecule type" value="Genomic_DNA"/>
</dbReference>